<dbReference type="STRING" id="847.BRW83_1826"/>
<proteinExistence type="predicted"/>
<dbReference type="GeneID" id="77135663"/>
<evidence type="ECO:0000313" key="2">
    <source>
        <dbReference type="Proteomes" id="UP000005089"/>
    </source>
</evidence>
<dbReference type="RefSeq" id="WP_005879823.1">
    <property type="nucleotide sequence ID" value="NZ_CP019430.1"/>
</dbReference>
<dbReference type="Proteomes" id="UP000005089">
    <property type="component" value="Unassembled WGS sequence"/>
</dbReference>
<sequence>MTYRLRNLAPWGRNFDEYTHMFGLCDTELNGKIAGFADGPASFNAECCQQGGQVVSFDPVYRYPVEKLELCLQEAKRLMFEDICKNTPLDGSIAARNIDELEKHHMEATRSFLDDYEKGKTEGRYIDHELPFKIPFPDDSFDLGLSSHFLMLYPGLGINFHLQALEEMLRICQEIRVFPTVDKTGKPCGLTDRLIGHFCEDYKVTLKKTACHYMNGAHEMLVIGRKDVDTSPVLH</sequence>
<evidence type="ECO:0008006" key="3">
    <source>
        <dbReference type="Google" id="ProtNLM"/>
    </source>
</evidence>
<protein>
    <recommendedName>
        <fullName evidence="3">Methyltransferase type 11 domain-containing protein</fullName>
    </recommendedName>
</protein>
<dbReference type="eggNOG" id="COG2226">
    <property type="taxonomic scope" value="Bacteria"/>
</dbReference>
<organism evidence="1 2">
    <name type="scientific">Oxalobacter formigenes OXCC13</name>
    <dbReference type="NCBI Taxonomy" id="556269"/>
    <lineage>
        <taxon>Bacteria</taxon>
        <taxon>Pseudomonadati</taxon>
        <taxon>Pseudomonadota</taxon>
        <taxon>Betaproteobacteria</taxon>
        <taxon>Burkholderiales</taxon>
        <taxon>Oxalobacteraceae</taxon>
        <taxon>Oxalobacter</taxon>
    </lineage>
</organism>
<evidence type="ECO:0000313" key="1">
    <source>
        <dbReference type="EMBL" id="EEO29397.1"/>
    </source>
</evidence>
<dbReference type="HOGENOM" id="CLU_077876_1_0_4"/>
<keyword evidence="2" id="KW-1185">Reference proteome</keyword>
<accession>C3X871</accession>
<reference evidence="1 2" key="1">
    <citation type="submission" date="2009-02" db="EMBL/GenBank/DDBJ databases">
        <title>The Genome Sequence of Oxalobacter formigenes OXCC13.</title>
        <authorList>
            <consortium name="The Broad Institute Genome Sequencing Platform"/>
            <person name="Ward D."/>
            <person name="Young S.K."/>
            <person name="Kodira C.D."/>
            <person name="Zeng Q."/>
            <person name="Koehrsen M."/>
            <person name="Alvarado L."/>
            <person name="Berlin A."/>
            <person name="Borenstein D."/>
            <person name="Chen Z."/>
            <person name="Engels R."/>
            <person name="Freedman E."/>
            <person name="Gellesch M."/>
            <person name="Goldberg J."/>
            <person name="Griggs A."/>
            <person name="Gujja S."/>
            <person name="Heiman D."/>
            <person name="Hepburn T."/>
            <person name="Howarth C."/>
            <person name="Jen D."/>
            <person name="Larson L."/>
            <person name="Lewis B."/>
            <person name="Mehta T."/>
            <person name="Park D."/>
            <person name="Pearson M."/>
            <person name="Roberts A."/>
            <person name="Saif S."/>
            <person name="Shea T."/>
            <person name="Shenoy N."/>
            <person name="Sisk P."/>
            <person name="Stolte C."/>
            <person name="Sykes S."/>
            <person name="Walk T."/>
            <person name="White J."/>
            <person name="Yandava C."/>
            <person name="Allison M.J."/>
            <person name="Lander E."/>
            <person name="Nusbaum C."/>
            <person name="Galagan J."/>
            <person name="Birren B."/>
        </authorList>
    </citation>
    <scope>NUCLEOTIDE SEQUENCE [LARGE SCALE GENOMIC DNA]</scope>
    <source>
        <strain evidence="1 2">OXCC13</strain>
    </source>
</reference>
<name>C3X871_OXAFO</name>
<dbReference type="AlphaFoldDB" id="C3X871"/>
<gene>
    <name evidence="1" type="ORF">OFBG_00425</name>
</gene>
<dbReference type="EMBL" id="GG658170">
    <property type="protein sequence ID" value="EEO29397.1"/>
    <property type="molecule type" value="Genomic_DNA"/>
</dbReference>